<evidence type="ECO:0000313" key="10">
    <source>
        <dbReference type="Proteomes" id="UP000294682"/>
    </source>
</evidence>
<feature type="binding site" evidence="7">
    <location>
        <position position="197"/>
    </location>
    <ligand>
        <name>Zn(2+)</name>
        <dbReference type="ChEBI" id="CHEBI:29105"/>
    </ligand>
</feature>
<dbReference type="Pfam" id="PF03006">
    <property type="entry name" value="HlyIII"/>
    <property type="match status" value="1"/>
</dbReference>
<keyword evidence="7" id="KW-0479">Metal-binding</keyword>
<dbReference type="NCBIfam" id="TIGR01065">
    <property type="entry name" value="hlyIII"/>
    <property type="match status" value="1"/>
</dbReference>
<feature type="transmembrane region" description="Helical" evidence="8">
    <location>
        <begin position="108"/>
        <end position="128"/>
    </location>
</feature>
<comment type="caution">
    <text evidence="9">The sequence shown here is derived from an EMBL/GenBank/DDBJ whole genome shotgun (WGS) entry which is preliminary data.</text>
</comment>
<dbReference type="GO" id="GO:0140911">
    <property type="term" value="F:pore-forming activity"/>
    <property type="evidence" value="ECO:0007669"/>
    <property type="project" value="InterPro"/>
</dbReference>
<comment type="subcellular location">
    <subcellularLocation>
        <location evidence="1">Cell membrane</location>
        <topology evidence="1">Multi-pass membrane protein</topology>
    </subcellularLocation>
</comment>
<evidence type="ECO:0000256" key="4">
    <source>
        <dbReference type="ARBA" id="ARBA00022692"/>
    </source>
</evidence>
<name>A0A9X8UL23_9FIRM</name>
<feature type="binding site" evidence="7">
    <location>
        <position position="193"/>
    </location>
    <ligand>
        <name>Zn(2+)</name>
        <dbReference type="ChEBI" id="CHEBI:29105"/>
    </ligand>
</feature>
<evidence type="ECO:0000256" key="6">
    <source>
        <dbReference type="ARBA" id="ARBA00023136"/>
    </source>
</evidence>
<gene>
    <name evidence="9" type="ORF">EDD78_102394</name>
</gene>
<dbReference type="EMBL" id="SLUK01000002">
    <property type="protein sequence ID" value="TCL44767.1"/>
    <property type="molecule type" value="Genomic_DNA"/>
</dbReference>
<keyword evidence="7" id="KW-0862">Zinc</keyword>
<evidence type="ECO:0000256" key="3">
    <source>
        <dbReference type="ARBA" id="ARBA00022475"/>
    </source>
</evidence>
<feature type="transmembrane region" description="Helical" evidence="8">
    <location>
        <begin position="162"/>
        <end position="181"/>
    </location>
</feature>
<dbReference type="RefSeq" id="WP_132084107.1">
    <property type="nucleotide sequence ID" value="NZ_SLUK01000002.1"/>
</dbReference>
<feature type="transmembrane region" description="Helical" evidence="8">
    <location>
        <begin position="196"/>
        <end position="215"/>
    </location>
</feature>
<feature type="transmembrane region" description="Helical" evidence="8">
    <location>
        <begin position="43"/>
        <end position="64"/>
    </location>
</feature>
<feature type="transmembrane region" description="Helical" evidence="8">
    <location>
        <begin position="134"/>
        <end position="155"/>
    </location>
</feature>
<dbReference type="GO" id="GO:0005886">
    <property type="term" value="C:plasma membrane"/>
    <property type="evidence" value="ECO:0007669"/>
    <property type="project" value="UniProtKB-SubCell"/>
</dbReference>
<sequence length="217" mass="23865">MKTLFSGAREPVNSATHFFGAVLSVVGTVLLVFSALRGETPRSLLIAGLVFGLSLTALYCASSLYHYVHCSAPALLRLRKLDHAMIYVLIAGTYTPLLLAFSEGREGFYLTLGIWAVALCGIAMKVVWMGAPRWLSTVLYIAMGWAIVLDPAAILRMPSGCLWLIALGGLCYTLGAVIYAFKKPNLFQRFGFHELFHVFVLLGSLLHFLAVYLFIIR</sequence>
<evidence type="ECO:0000256" key="8">
    <source>
        <dbReference type="SAM" id="Phobius"/>
    </source>
</evidence>
<feature type="transmembrane region" description="Helical" evidence="8">
    <location>
        <begin position="15"/>
        <end position="36"/>
    </location>
</feature>
<accession>A0A9X8UL23</accession>
<dbReference type="PANTHER" id="PTHR20855">
    <property type="entry name" value="ADIPOR/PROGESTIN RECEPTOR-RELATED"/>
    <property type="match status" value="1"/>
</dbReference>
<feature type="transmembrane region" description="Helical" evidence="8">
    <location>
        <begin position="84"/>
        <end position="101"/>
    </location>
</feature>
<keyword evidence="10" id="KW-1185">Reference proteome</keyword>
<comment type="similarity">
    <text evidence="2">Belongs to the UPF0073 (Hly-III) family.</text>
</comment>
<keyword evidence="4 8" id="KW-0812">Transmembrane</keyword>
<evidence type="ECO:0000256" key="7">
    <source>
        <dbReference type="PIRSR" id="PIRSR604254-1"/>
    </source>
</evidence>
<dbReference type="InterPro" id="IPR005744">
    <property type="entry name" value="Hy-lIII"/>
</dbReference>
<feature type="binding site" evidence="7">
    <location>
        <position position="66"/>
    </location>
    <ligand>
        <name>Zn(2+)</name>
        <dbReference type="ChEBI" id="CHEBI:29105"/>
    </ligand>
</feature>
<dbReference type="Proteomes" id="UP000294682">
    <property type="component" value="Unassembled WGS sequence"/>
</dbReference>
<keyword evidence="6 8" id="KW-0472">Membrane</keyword>
<protein>
    <submittedName>
        <fullName evidence="9">Hemolysin III</fullName>
    </submittedName>
</protein>
<evidence type="ECO:0000256" key="2">
    <source>
        <dbReference type="ARBA" id="ARBA00008488"/>
    </source>
</evidence>
<dbReference type="InterPro" id="IPR004254">
    <property type="entry name" value="AdipoR/HlyIII-related"/>
</dbReference>
<dbReference type="GO" id="GO:0046872">
    <property type="term" value="F:metal ion binding"/>
    <property type="evidence" value="ECO:0007669"/>
    <property type="project" value="UniProtKB-KW"/>
</dbReference>
<proteinExistence type="inferred from homology"/>
<reference evidence="9 10" key="1">
    <citation type="submission" date="2019-03" db="EMBL/GenBank/DDBJ databases">
        <title>Genomic Encyclopedia of Type Strains, Phase IV (KMG-IV): sequencing the most valuable type-strain genomes for metagenomic binning, comparative biology and taxonomic classification.</title>
        <authorList>
            <person name="Goeker M."/>
        </authorList>
    </citation>
    <scope>NUCLEOTIDE SEQUENCE [LARGE SCALE GENOMIC DNA]</scope>
    <source>
        <strain evidence="9 10">DSM 100433</strain>
    </source>
</reference>
<dbReference type="PANTHER" id="PTHR20855:SF3">
    <property type="entry name" value="LD03007P"/>
    <property type="match status" value="1"/>
</dbReference>
<keyword evidence="5 8" id="KW-1133">Transmembrane helix</keyword>
<organism evidence="9 10">
    <name type="scientific">Harryflintia acetispora</name>
    <dbReference type="NCBI Taxonomy" id="1849041"/>
    <lineage>
        <taxon>Bacteria</taxon>
        <taxon>Bacillati</taxon>
        <taxon>Bacillota</taxon>
        <taxon>Clostridia</taxon>
        <taxon>Eubacteriales</taxon>
        <taxon>Oscillospiraceae</taxon>
        <taxon>Harryflintia</taxon>
    </lineage>
</organism>
<dbReference type="AlphaFoldDB" id="A0A9X8UL23"/>
<evidence type="ECO:0000256" key="5">
    <source>
        <dbReference type="ARBA" id="ARBA00022989"/>
    </source>
</evidence>
<evidence type="ECO:0000256" key="1">
    <source>
        <dbReference type="ARBA" id="ARBA00004651"/>
    </source>
</evidence>
<keyword evidence="3" id="KW-1003">Cell membrane</keyword>
<evidence type="ECO:0000313" key="9">
    <source>
        <dbReference type="EMBL" id="TCL44767.1"/>
    </source>
</evidence>